<keyword evidence="3" id="KW-1185">Reference proteome</keyword>
<comment type="caution">
    <text evidence="2">The sequence shown here is derived from an EMBL/GenBank/DDBJ whole genome shotgun (WGS) entry which is preliminary data.</text>
</comment>
<dbReference type="EMBL" id="CANTFL010001296">
    <property type="protein sequence ID" value="CAI5736153.1"/>
    <property type="molecule type" value="Genomic_DNA"/>
</dbReference>
<dbReference type="AlphaFoldDB" id="A0AAV0UIH3"/>
<organism evidence="2 3">
    <name type="scientific">Hyaloperonospora brassicae</name>
    <name type="common">Brassica downy mildew</name>
    <name type="synonym">Peronospora brassicae</name>
    <dbReference type="NCBI Taxonomy" id="162125"/>
    <lineage>
        <taxon>Eukaryota</taxon>
        <taxon>Sar</taxon>
        <taxon>Stramenopiles</taxon>
        <taxon>Oomycota</taxon>
        <taxon>Peronosporomycetes</taxon>
        <taxon>Peronosporales</taxon>
        <taxon>Peronosporaceae</taxon>
        <taxon>Hyaloperonospora</taxon>
    </lineage>
</organism>
<feature type="region of interest" description="Disordered" evidence="1">
    <location>
        <begin position="184"/>
        <end position="203"/>
    </location>
</feature>
<feature type="compositionally biased region" description="Low complexity" evidence="1">
    <location>
        <begin position="190"/>
        <end position="203"/>
    </location>
</feature>
<evidence type="ECO:0000256" key="1">
    <source>
        <dbReference type="SAM" id="MobiDB-lite"/>
    </source>
</evidence>
<accession>A0AAV0UIH3</accession>
<protein>
    <recommendedName>
        <fullName evidence="4">RxLR effector candidate protein</fullName>
    </recommendedName>
</protein>
<reference evidence="2" key="1">
    <citation type="submission" date="2022-12" db="EMBL/GenBank/DDBJ databases">
        <authorList>
            <person name="Webb A."/>
        </authorList>
    </citation>
    <scope>NUCLEOTIDE SEQUENCE</scope>
    <source>
        <strain evidence="2">Hp1</strain>
    </source>
</reference>
<proteinExistence type="predicted"/>
<evidence type="ECO:0008006" key="4">
    <source>
        <dbReference type="Google" id="ProtNLM"/>
    </source>
</evidence>
<evidence type="ECO:0000313" key="3">
    <source>
        <dbReference type="Proteomes" id="UP001162031"/>
    </source>
</evidence>
<gene>
    <name evidence="2" type="ORF">HBR001_LOCUS6734</name>
</gene>
<evidence type="ECO:0000313" key="2">
    <source>
        <dbReference type="EMBL" id="CAI5736153.1"/>
    </source>
</evidence>
<name>A0AAV0UIH3_HYABA</name>
<sequence>METPATTLRWTTLETSMQLQSGHLFWLHVTLRIVLKRELVDCAPSREVPVLSIHRSRPFRRDLEIELSARGRQFPVEMLPVSAHDVRRRRFGLVYGPRRKRLRLCAPTVATYDRWEPLLALAVANAATERPTCRLKWLSPATSRSGFSAREASSAFSDEFGFSDNDNAADGDEGSDWRCHWLRETQRTPSTSSSSSSSSVVDS</sequence>
<dbReference type="Proteomes" id="UP001162031">
    <property type="component" value="Unassembled WGS sequence"/>
</dbReference>